<evidence type="ECO:0000313" key="3">
    <source>
        <dbReference type="EMBL" id="CAI6351552.1"/>
    </source>
</evidence>
<dbReference type="PANTHER" id="PTHR47272:SF2">
    <property type="entry name" value="PIGGYBAC TRANSPOSABLE ELEMENT-DERIVED PROTEIN 3-LIKE"/>
    <property type="match status" value="1"/>
</dbReference>
<evidence type="ECO:0000256" key="1">
    <source>
        <dbReference type="SAM" id="MobiDB-lite"/>
    </source>
</evidence>
<evidence type="ECO:0000259" key="2">
    <source>
        <dbReference type="Pfam" id="PF13843"/>
    </source>
</evidence>
<sequence>MGGVDHFDQMMEYYRTWLKTRKWPLKVILHLLDLSVTNSWFEYLEDCKINKVPKKKIKDLLQFRLEIGDCLTMATPPPPTCKDTEEDGEPPIKIKPPAPGDDVRLDGYHHWPSSNGP</sequence>
<protein>
    <recommendedName>
        <fullName evidence="2">PiggyBac transposable element-derived protein domain-containing protein</fullName>
    </recommendedName>
</protein>
<feature type="domain" description="PiggyBac transposable element-derived protein" evidence="2">
    <location>
        <begin position="1"/>
        <end position="40"/>
    </location>
</feature>
<gene>
    <name evidence="3" type="ORF">MEUPH1_LOCUS7885</name>
</gene>
<comment type="caution">
    <text evidence="3">The sequence shown here is derived from an EMBL/GenBank/DDBJ whole genome shotgun (WGS) entry which is preliminary data.</text>
</comment>
<accession>A0AAV0W712</accession>
<dbReference type="InterPro" id="IPR029526">
    <property type="entry name" value="PGBD"/>
</dbReference>
<name>A0AAV0W712_9HEMI</name>
<dbReference type="Proteomes" id="UP001160148">
    <property type="component" value="Unassembled WGS sequence"/>
</dbReference>
<proteinExistence type="predicted"/>
<dbReference type="Pfam" id="PF13843">
    <property type="entry name" value="DDE_Tnp_1_7"/>
    <property type="match status" value="1"/>
</dbReference>
<organism evidence="3 4">
    <name type="scientific">Macrosiphum euphorbiae</name>
    <name type="common">potato aphid</name>
    <dbReference type="NCBI Taxonomy" id="13131"/>
    <lineage>
        <taxon>Eukaryota</taxon>
        <taxon>Metazoa</taxon>
        <taxon>Ecdysozoa</taxon>
        <taxon>Arthropoda</taxon>
        <taxon>Hexapoda</taxon>
        <taxon>Insecta</taxon>
        <taxon>Pterygota</taxon>
        <taxon>Neoptera</taxon>
        <taxon>Paraneoptera</taxon>
        <taxon>Hemiptera</taxon>
        <taxon>Sternorrhyncha</taxon>
        <taxon>Aphidomorpha</taxon>
        <taxon>Aphidoidea</taxon>
        <taxon>Aphididae</taxon>
        <taxon>Macrosiphini</taxon>
        <taxon>Macrosiphum</taxon>
    </lineage>
</organism>
<dbReference type="EMBL" id="CARXXK010000001">
    <property type="protein sequence ID" value="CAI6351552.1"/>
    <property type="molecule type" value="Genomic_DNA"/>
</dbReference>
<reference evidence="3 4" key="1">
    <citation type="submission" date="2023-01" db="EMBL/GenBank/DDBJ databases">
        <authorList>
            <person name="Whitehead M."/>
        </authorList>
    </citation>
    <scope>NUCLEOTIDE SEQUENCE [LARGE SCALE GENOMIC DNA]</scope>
</reference>
<evidence type="ECO:0000313" key="4">
    <source>
        <dbReference type="Proteomes" id="UP001160148"/>
    </source>
</evidence>
<feature type="region of interest" description="Disordered" evidence="1">
    <location>
        <begin position="74"/>
        <end position="117"/>
    </location>
</feature>
<dbReference type="PANTHER" id="PTHR47272">
    <property type="entry name" value="DDE_TNP_1_7 DOMAIN-CONTAINING PROTEIN"/>
    <property type="match status" value="1"/>
</dbReference>
<dbReference type="AlphaFoldDB" id="A0AAV0W712"/>
<keyword evidence="4" id="KW-1185">Reference proteome</keyword>